<dbReference type="EC" id="2.4.1.52" evidence="6"/>
<sequence length="476" mass="52467">MTGAPGTTEHPTRFDFPAGQYLAVTARLALDTGGQTAMFLLRSRVFAARAGIAPTLVSFDDQPDYPHIRRQLLARGLVAPSTVVVNLHEWLRNEPPELAADDAETLPETTGSTVQHVPHPDGTRHLTTHLDADGERVVTDHLRADGSVYLRQGPDGIVLADRCNRVLRRFPGTGALRRWWLPKLFDQRRVPVFVLSDSRFATRQLLGLSGHKRVRLIHVVHNIHVQEPYTWDSPVHPTHLPVLEAADRLAALVTLTERQRDDIAARFGPSSTTHVVPNPIDTTTTSPIDPGKPREPMRFVMVGRLERQKRTMDAVRAFATVVTREPGATLDVYGDGSRRAELEQEIECLGLGAAVRLRGHVPRAKDELRSATAMLLTSRFEGYPLVVLEALDAGCPVIAYDIAYGPREQITDGVSGFLVPPGDTDALADRVVRLARDPQLVARMSEAGRVSAAGHSVDAYLEQWQGVLRDVVARRV</sequence>
<dbReference type="PANTHER" id="PTHR12526">
    <property type="entry name" value="GLYCOSYLTRANSFERASE"/>
    <property type="match status" value="1"/>
</dbReference>
<evidence type="ECO:0000259" key="5">
    <source>
        <dbReference type="Pfam" id="PF13439"/>
    </source>
</evidence>
<comment type="caution">
    <text evidence="6">The sequence shown here is derived from an EMBL/GenBank/DDBJ whole genome shotgun (WGS) entry which is preliminary data.</text>
</comment>
<evidence type="ECO:0000259" key="4">
    <source>
        <dbReference type="Pfam" id="PF00534"/>
    </source>
</evidence>
<gene>
    <name evidence="6" type="ORF">J2S57_006369</name>
</gene>
<evidence type="ECO:0000256" key="3">
    <source>
        <dbReference type="SAM" id="MobiDB-lite"/>
    </source>
</evidence>
<evidence type="ECO:0000256" key="1">
    <source>
        <dbReference type="ARBA" id="ARBA00022676"/>
    </source>
</evidence>
<dbReference type="Pfam" id="PF00534">
    <property type="entry name" value="Glycos_transf_1"/>
    <property type="match status" value="1"/>
</dbReference>
<evidence type="ECO:0000313" key="6">
    <source>
        <dbReference type="EMBL" id="MDP9830620.1"/>
    </source>
</evidence>
<dbReference type="InterPro" id="IPR001296">
    <property type="entry name" value="Glyco_trans_1"/>
</dbReference>
<dbReference type="PANTHER" id="PTHR12526:SF630">
    <property type="entry name" value="GLYCOSYLTRANSFERASE"/>
    <property type="match status" value="1"/>
</dbReference>
<reference evidence="6 7" key="1">
    <citation type="submission" date="2023-07" db="EMBL/GenBank/DDBJ databases">
        <title>Sequencing the genomes of 1000 actinobacteria strains.</title>
        <authorList>
            <person name="Klenk H.-P."/>
        </authorList>
    </citation>
    <scope>NUCLEOTIDE SEQUENCE [LARGE SCALE GENOMIC DNA]</scope>
    <source>
        <strain evidence="6 7">DSM 44388</strain>
    </source>
</reference>
<evidence type="ECO:0000313" key="7">
    <source>
        <dbReference type="Proteomes" id="UP001235712"/>
    </source>
</evidence>
<dbReference type="Proteomes" id="UP001235712">
    <property type="component" value="Unassembled WGS sequence"/>
</dbReference>
<organism evidence="6 7">
    <name type="scientific">Kineosporia succinea</name>
    <dbReference type="NCBI Taxonomy" id="84632"/>
    <lineage>
        <taxon>Bacteria</taxon>
        <taxon>Bacillati</taxon>
        <taxon>Actinomycetota</taxon>
        <taxon>Actinomycetes</taxon>
        <taxon>Kineosporiales</taxon>
        <taxon>Kineosporiaceae</taxon>
        <taxon>Kineosporia</taxon>
    </lineage>
</organism>
<dbReference type="GO" id="GO:0047265">
    <property type="term" value="F:poly(glycerol-phosphate) alpha-glucosyltransferase activity"/>
    <property type="evidence" value="ECO:0007669"/>
    <property type="project" value="UniProtKB-EC"/>
</dbReference>
<dbReference type="InterPro" id="IPR028098">
    <property type="entry name" value="Glyco_trans_4-like_N"/>
</dbReference>
<dbReference type="Pfam" id="PF13439">
    <property type="entry name" value="Glyco_transf_4"/>
    <property type="match status" value="1"/>
</dbReference>
<evidence type="ECO:0000256" key="2">
    <source>
        <dbReference type="ARBA" id="ARBA00022679"/>
    </source>
</evidence>
<keyword evidence="1 6" id="KW-0328">Glycosyltransferase</keyword>
<keyword evidence="7" id="KW-1185">Reference proteome</keyword>
<name>A0ABT9PD47_9ACTN</name>
<proteinExistence type="predicted"/>
<feature type="region of interest" description="Disordered" evidence="3">
    <location>
        <begin position="268"/>
        <end position="295"/>
    </location>
</feature>
<feature type="domain" description="Glycosyltransferase subfamily 4-like N-terminal" evidence="5">
    <location>
        <begin position="124"/>
        <end position="283"/>
    </location>
</feature>
<dbReference type="SUPFAM" id="SSF53756">
    <property type="entry name" value="UDP-Glycosyltransferase/glycogen phosphorylase"/>
    <property type="match status" value="1"/>
</dbReference>
<feature type="compositionally biased region" description="Low complexity" evidence="3">
    <location>
        <begin position="277"/>
        <end position="289"/>
    </location>
</feature>
<dbReference type="RefSeq" id="WP_307249686.1">
    <property type="nucleotide sequence ID" value="NZ_JAUSQZ010000001.1"/>
</dbReference>
<accession>A0ABT9PD47</accession>
<keyword evidence="2 6" id="KW-0808">Transferase</keyword>
<dbReference type="EMBL" id="JAUSQZ010000001">
    <property type="protein sequence ID" value="MDP9830620.1"/>
    <property type="molecule type" value="Genomic_DNA"/>
</dbReference>
<protein>
    <submittedName>
        <fullName evidence="6">Poly(Glycerol-phosphate) alpha-glucosyltransferase</fullName>
        <ecNumber evidence="6">2.4.1.52</ecNumber>
    </submittedName>
</protein>
<dbReference type="Gene3D" id="3.40.50.2000">
    <property type="entry name" value="Glycogen Phosphorylase B"/>
    <property type="match status" value="3"/>
</dbReference>
<feature type="domain" description="Glycosyl transferase family 1" evidence="4">
    <location>
        <begin position="290"/>
        <end position="449"/>
    </location>
</feature>